<dbReference type="InterPro" id="IPR000494">
    <property type="entry name" value="Rcpt_L-dom"/>
</dbReference>
<dbReference type="InterPro" id="IPR036941">
    <property type="entry name" value="Rcpt_L-dom_sf"/>
</dbReference>
<dbReference type="Proteomes" id="UP000001058">
    <property type="component" value="Unassembled WGS sequence"/>
</dbReference>
<dbReference type="GeneID" id="9628063"/>
<dbReference type="Gene3D" id="3.80.20.20">
    <property type="entry name" value="Receptor L-domain"/>
    <property type="match status" value="3"/>
</dbReference>
<dbReference type="InterPro" id="IPR051648">
    <property type="entry name" value="CWI-Assembly_Regulator"/>
</dbReference>
<keyword evidence="4" id="KW-0732">Signal</keyword>
<sequence length="663" mass="68638">MVGQAAGGPVAGLLCRTALCALATALTAAVMAVTVAGQASTLPACAPVATLVLYAGSGGYPYLRGVYDELPLDKKGLLPLGQGQVAALDLEAPRCSLLGMSSWPSNLLLYDNGTLSRVLPNAMASLGAVGGTLMLYGHPGLDAAGMRSLQSLRNVKSATNLLLYNLDALTDLLGLEGFTSLPGDLYLGGNGRLRWLGGLEGLREVGGDLALLSNMALSSVQGLQNLQVVRGQLLAIGNGKLTNLLAMASLTSVGSLRETNNGAVQLRLPENVRVGLAAAGGQDGGGEATLLANAVVQTTSSITTAIPGAGPGQFPPRVDTSVVLLYSGSTPDLEDVSDWLKKFDPPVEPFEVREYNTRAINLYDTAREAQKLSVISGSLVIWASRDLGQGLWPLSGLTAVYGQLVIVGPPDRSSALETLQGLDNLQYVGGLHLLYLQQLRNLTGLGGLGSCRGDLNILQCPSLPSTRGLAPLTSVYTDMYLVGNTALWDIAGLKNIRSVGGTLHLQDMPYVKDLEGLSGVRSVYGHFVIQNCSQLTSTSALRQLSSVGSLRRVGSLLSISDNSGLKTLSGLSALTDIGEQLLVARNPQLYTLADMDSSLKRVGGGGIELLENPALTSLGRLPTTLERVYGPVVIKGPVAGEDVAAVQAKSSSGGGGGSSSQGK</sequence>
<dbReference type="InParanoid" id="D8UIV7"/>
<evidence type="ECO:0000256" key="1">
    <source>
        <dbReference type="ARBA" id="ARBA00004191"/>
    </source>
</evidence>
<keyword evidence="2" id="KW-0134">Cell wall</keyword>
<keyword evidence="3" id="KW-0964">Secreted</keyword>
<proteinExistence type="predicted"/>
<dbReference type="PANTHER" id="PTHR31018:SF3">
    <property type="entry name" value="RECEPTOR PROTEIN-TYROSINE KINASE"/>
    <property type="match status" value="1"/>
</dbReference>
<keyword evidence="5" id="KW-0325">Glycoprotein</keyword>
<dbReference type="SUPFAM" id="SSF52058">
    <property type="entry name" value="L domain-like"/>
    <property type="match status" value="3"/>
</dbReference>
<dbReference type="eggNOG" id="ENOG502SD4U">
    <property type="taxonomic scope" value="Eukaryota"/>
</dbReference>
<dbReference type="PANTHER" id="PTHR31018">
    <property type="entry name" value="SPORULATION-SPECIFIC PROTEIN-RELATED"/>
    <property type="match status" value="1"/>
</dbReference>
<evidence type="ECO:0000256" key="5">
    <source>
        <dbReference type="ARBA" id="ARBA00023180"/>
    </source>
</evidence>
<evidence type="ECO:0000256" key="2">
    <source>
        <dbReference type="ARBA" id="ARBA00022512"/>
    </source>
</evidence>
<dbReference type="OrthoDB" id="536881at2759"/>
<dbReference type="KEGG" id="vcn:VOLCADRAFT_119989"/>
<evidence type="ECO:0000313" key="8">
    <source>
        <dbReference type="Proteomes" id="UP000001058"/>
    </source>
</evidence>
<dbReference type="EMBL" id="GL378419">
    <property type="protein sequence ID" value="EFJ40342.1"/>
    <property type="molecule type" value="Genomic_DNA"/>
</dbReference>
<keyword evidence="8" id="KW-1185">Reference proteome</keyword>
<comment type="subcellular location">
    <subcellularLocation>
        <location evidence="1">Secreted</location>
        <location evidence="1">Cell wall</location>
    </subcellularLocation>
</comment>
<dbReference type="STRING" id="3068.D8UIV7"/>
<evidence type="ECO:0000313" key="7">
    <source>
        <dbReference type="EMBL" id="EFJ40342.1"/>
    </source>
</evidence>
<dbReference type="RefSeq" id="XP_002958605.1">
    <property type="nucleotide sequence ID" value="XM_002958559.1"/>
</dbReference>
<name>D8UIV7_VOLCA</name>
<organism evidence="8">
    <name type="scientific">Volvox carteri f. nagariensis</name>
    <dbReference type="NCBI Taxonomy" id="3068"/>
    <lineage>
        <taxon>Eukaryota</taxon>
        <taxon>Viridiplantae</taxon>
        <taxon>Chlorophyta</taxon>
        <taxon>core chlorophytes</taxon>
        <taxon>Chlorophyceae</taxon>
        <taxon>CS clade</taxon>
        <taxon>Chlamydomonadales</taxon>
        <taxon>Volvocaceae</taxon>
        <taxon>Volvox</taxon>
    </lineage>
</organism>
<evidence type="ECO:0000256" key="3">
    <source>
        <dbReference type="ARBA" id="ARBA00022525"/>
    </source>
</evidence>
<reference evidence="7 8" key="1">
    <citation type="journal article" date="2010" name="Science">
        <title>Genomic analysis of organismal complexity in the multicellular green alga Volvox carteri.</title>
        <authorList>
            <person name="Prochnik S.E."/>
            <person name="Umen J."/>
            <person name="Nedelcu A.M."/>
            <person name="Hallmann A."/>
            <person name="Miller S.M."/>
            <person name="Nishii I."/>
            <person name="Ferris P."/>
            <person name="Kuo A."/>
            <person name="Mitros T."/>
            <person name="Fritz-Laylin L.K."/>
            <person name="Hellsten U."/>
            <person name="Chapman J."/>
            <person name="Simakov O."/>
            <person name="Rensing S.A."/>
            <person name="Terry A."/>
            <person name="Pangilinan J."/>
            <person name="Kapitonov V."/>
            <person name="Jurka J."/>
            <person name="Salamov A."/>
            <person name="Shapiro H."/>
            <person name="Schmutz J."/>
            <person name="Grimwood J."/>
            <person name="Lindquist E."/>
            <person name="Lucas S."/>
            <person name="Grigoriev I.V."/>
            <person name="Schmitt R."/>
            <person name="Kirk D."/>
            <person name="Rokhsar D.S."/>
        </authorList>
    </citation>
    <scope>NUCLEOTIDE SEQUENCE [LARGE SCALE GENOMIC DNA]</scope>
    <source>
        <strain evidence="8">f. Nagariensis / Eve</strain>
    </source>
</reference>
<gene>
    <name evidence="7" type="ORF">VOLCADRAFT_119989</name>
</gene>
<evidence type="ECO:0000259" key="6">
    <source>
        <dbReference type="Pfam" id="PF01030"/>
    </source>
</evidence>
<dbReference type="AlphaFoldDB" id="D8UIV7"/>
<feature type="domain" description="Receptor L-domain" evidence="6">
    <location>
        <begin position="499"/>
        <end position="593"/>
    </location>
</feature>
<protein>
    <recommendedName>
        <fullName evidence="6">Receptor L-domain domain-containing protein</fullName>
    </recommendedName>
</protein>
<accession>D8UIV7</accession>
<dbReference type="Pfam" id="PF01030">
    <property type="entry name" value="Recep_L_domain"/>
    <property type="match status" value="1"/>
</dbReference>
<evidence type="ECO:0000256" key="4">
    <source>
        <dbReference type="ARBA" id="ARBA00022729"/>
    </source>
</evidence>